<proteinExistence type="predicted"/>
<organism evidence="1 2">
    <name type="scientific">Rubritalea profundi</name>
    <dbReference type="NCBI Taxonomy" id="1658618"/>
    <lineage>
        <taxon>Bacteria</taxon>
        <taxon>Pseudomonadati</taxon>
        <taxon>Verrucomicrobiota</taxon>
        <taxon>Verrucomicrobiia</taxon>
        <taxon>Verrucomicrobiales</taxon>
        <taxon>Rubritaleaceae</taxon>
        <taxon>Rubritalea</taxon>
    </lineage>
</organism>
<dbReference type="RefSeq" id="WP_105042586.1">
    <property type="nucleotide sequence ID" value="NZ_MQWA01000001.1"/>
</dbReference>
<gene>
    <name evidence="1" type="ORF">BSZ32_05920</name>
</gene>
<dbReference type="EMBL" id="MQWA01000001">
    <property type="protein sequence ID" value="PQJ28086.1"/>
    <property type="molecule type" value="Genomic_DNA"/>
</dbReference>
<sequence length="342" mass="39653">MDTYTVMQSHTSIGLLCHSYHEEVLILLYEMVAPSCRNLILFLSPQVYKNTEKLWAKHHLLEQIHILEGNQSSFYNQALDLANKLEVGTLIGTEAPTICDFDYSRYTGSLNWVLHELKVDFNLDWVPPWRGRKTRRRKKWTTYVQAADGYYVLSPEMLVFAKTHTSKPVVVIPIRQVDQVFNEKNHDHALTIVISGRVNECKDYTRSIQLIYALNESGHKINLIMLGRLDTTIYGSKIKHLADQANLRHPKIITYFDHYIEDETFGEIISRCDCLLAPLNRNNSFLNKCFSRKNLIDYHISNHITGSYEEAVRYGKPIIYLNGFMIHTQLLKGLLYTKVLLS</sequence>
<dbReference type="Proteomes" id="UP000239907">
    <property type="component" value="Unassembled WGS sequence"/>
</dbReference>
<evidence type="ECO:0000313" key="1">
    <source>
        <dbReference type="EMBL" id="PQJ28086.1"/>
    </source>
</evidence>
<evidence type="ECO:0000313" key="2">
    <source>
        <dbReference type="Proteomes" id="UP000239907"/>
    </source>
</evidence>
<dbReference type="SUPFAM" id="SSF53756">
    <property type="entry name" value="UDP-Glycosyltransferase/glycogen phosphorylase"/>
    <property type="match status" value="1"/>
</dbReference>
<dbReference type="Gene3D" id="3.40.50.2000">
    <property type="entry name" value="Glycogen Phosphorylase B"/>
    <property type="match status" value="1"/>
</dbReference>
<dbReference type="AlphaFoldDB" id="A0A2S7TZB4"/>
<comment type="caution">
    <text evidence="1">The sequence shown here is derived from an EMBL/GenBank/DDBJ whole genome shotgun (WGS) entry which is preliminary data.</text>
</comment>
<keyword evidence="2" id="KW-1185">Reference proteome</keyword>
<protein>
    <submittedName>
        <fullName evidence="1">Uncharacterized protein</fullName>
    </submittedName>
</protein>
<name>A0A2S7TZB4_9BACT</name>
<reference evidence="1 2" key="1">
    <citation type="submission" date="2016-12" db="EMBL/GenBank/DDBJ databases">
        <title>Study of bacterial adaptation to deep sea.</title>
        <authorList>
            <person name="Song J."/>
            <person name="Yoshizawa S."/>
            <person name="Kogure K."/>
        </authorList>
    </citation>
    <scope>NUCLEOTIDE SEQUENCE [LARGE SCALE GENOMIC DNA]</scope>
    <source>
        <strain evidence="1 2">SAORIC-165</strain>
    </source>
</reference>
<accession>A0A2S7TZB4</accession>